<feature type="compositionally biased region" description="Polar residues" evidence="1">
    <location>
        <begin position="276"/>
        <end position="287"/>
    </location>
</feature>
<dbReference type="RefSeq" id="WP_191992030.1">
    <property type="nucleotide sequence ID" value="NZ_WEIO01000012.1"/>
</dbReference>
<feature type="compositionally biased region" description="Basic and acidic residues" evidence="1">
    <location>
        <begin position="232"/>
        <end position="242"/>
    </location>
</feature>
<evidence type="ECO:0000313" key="3">
    <source>
        <dbReference type="Proteomes" id="UP000429595"/>
    </source>
</evidence>
<sequence length="360" mass="39325">MDLGGGELMHLQRFVLNGLIIGAALFLPTNVFADKADLAKKQPVINELAANAAAVAQKPVNGNANNDSQKQVDGTENKGSHIQAKVEEKIAIKKDPAVSHSSQSSTAKPAQLIKTLPEQASKRAEKAVQEAVEKIDKQPGKKAIPEKAVTNPGEKKGLTEKENQFVHEKPPAQQDESMKIEEPIKPVVTEKPSEQTVQSMEPEEKPKHQVSKGDLSANEIKDAPVSTVKNEPVNKTKDKPVLNKESNAQSLPVFGGPPKDSNSSGTDKSIPHEKQATTPTQSNQHSGGASKDRSNKDRTKVGQGFVNYTDKWLDWGHYWALEISQTYMSRIDELSSQWTNAPPSQPPKSFLFLTIQNQKN</sequence>
<proteinExistence type="predicted"/>
<accession>A0A6I1FBQ2</accession>
<feature type="compositionally biased region" description="Basic and acidic residues" evidence="1">
    <location>
        <begin position="153"/>
        <end position="184"/>
    </location>
</feature>
<comment type="caution">
    <text evidence="2">The sequence shown here is derived from an EMBL/GenBank/DDBJ whole genome shotgun (WGS) entry which is preliminary data.</text>
</comment>
<evidence type="ECO:0000256" key="1">
    <source>
        <dbReference type="SAM" id="MobiDB-lite"/>
    </source>
</evidence>
<evidence type="ECO:0000313" key="2">
    <source>
        <dbReference type="EMBL" id="KAB7704642.1"/>
    </source>
</evidence>
<feature type="compositionally biased region" description="Polar residues" evidence="1">
    <location>
        <begin position="60"/>
        <end position="72"/>
    </location>
</feature>
<gene>
    <name evidence="2" type="ORF">F9802_17155</name>
</gene>
<organism evidence="2 3">
    <name type="scientific">Bacillus aerolatus</name>
    <dbReference type="NCBI Taxonomy" id="2653354"/>
    <lineage>
        <taxon>Bacteria</taxon>
        <taxon>Bacillati</taxon>
        <taxon>Bacillota</taxon>
        <taxon>Bacilli</taxon>
        <taxon>Bacillales</taxon>
        <taxon>Bacillaceae</taxon>
        <taxon>Bacillus</taxon>
    </lineage>
</organism>
<protein>
    <submittedName>
        <fullName evidence="2">Uncharacterized protein</fullName>
    </submittedName>
</protein>
<dbReference type="Proteomes" id="UP000429595">
    <property type="component" value="Unassembled WGS sequence"/>
</dbReference>
<feature type="compositionally biased region" description="Basic and acidic residues" evidence="1">
    <location>
        <begin position="73"/>
        <end position="82"/>
    </location>
</feature>
<dbReference type="AlphaFoldDB" id="A0A6I1FBQ2"/>
<feature type="region of interest" description="Disordered" evidence="1">
    <location>
        <begin position="59"/>
        <end position="82"/>
    </location>
</feature>
<reference evidence="2 3" key="1">
    <citation type="submission" date="2019-10" db="EMBL/GenBank/DDBJ databases">
        <title>Bacillus aerolatum sp. nov., isolated from bioaerosol of sport playgrounds.</title>
        <authorList>
            <person name="Chen P."/>
            <person name="Zhang G."/>
        </authorList>
    </citation>
    <scope>NUCLEOTIDE SEQUENCE [LARGE SCALE GENOMIC DNA]</scope>
    <source>
        <strain evidence="2 3">CX253</strain>
    </source>
</reference>
<feature type="compositionally biased region" description="Basic and acidic residues" evidence="1">
    <location>
        <begin position="120"/>
        <end position="145"/>
    </location>
</feature>
<feature type="region of interest" description="Disordered" evidence="1">
    <location>
        <begin position="119"/>
        <end position="299"/>
    </location>
</feature>
<name>A0A6I1FBQ2_9BACI</name>
<dbReference type="EMBL" id="WEIO01000012">
    <property type="protein sequence ID" value="KAB7704642.1"/>
    <property type="molecule type" value="Genomic_DNA"/>
</dbReference>
<keyword evidence="3" id="KW-1185">Reference proteome</keyword>
<feature type="compositionally biased region" description="Basic and acidic residues" evidence="1">
    <location>
        <begin position="290"/>
        <end position="299"/>
    </location>
</feature>